<proteinExistence type="predicted"/>
<protein>
    <submittedName>
        <fullName evidence="2">Uncharacterized protein</fullName>
    </submittedName>
</protein>
<accession>A0A1T4MLE0</accession>
<feature type="transmembrane region" description="Helical" evidence="1">
    <location>
        <begin position="91"/>
        <end position="115"/>
    </location>
</feature>
<dbReference type="STRING" id="261392.SAMN02745149_02022"/>
<dbReference type="AlphaFoldDB" id="A0A1T4MLE0"/>
<keyword evidence="3" id="KW-1185">Reference proteome</keyword>
<keyword evidence="1" id="KW-1133">Transmembrane helix</keyword>
<keyword evidence="1" id="KW-0472">Membrane</keyword>
<organism evidence="2 3">
    <name type="scientific">Treponema porcinum</name>
    <dbReference type="NCBI Taxonomy" id="261392"/>
    <lineage>
        <taxon>Bacteria</taxon>
        <taxon>Pseudomonadati</taxon>
        <taxon>Spirochaetota</taxon>
        <taxon>Spirochaetia</taxon>
        <taxon>Spirochaetales</taxon>
        <taxon>Treponemataceae</taxon>
        <taxon>Treponema</taxon>
    </lineage>
</organism>
<dbReference type="Proteomes" id="UP000190423">
    <property type="component" value="Unassembled WGS sequence"/>
</dbReference>
<reference evidence="2 3" key="1">
    <citation type="submission" date="2017-02" db="EMBL/GenBank/DDBJ databases">
        <authorList>
            <person name="Peterson S.W."/>
        </authorList>
    </citation>
    <scope>NUCLEOTIDE SEQUENCE [LARGE SCALE GENOMIC DNA]</scope>
    <source>
        <strain evidence="2 3">ATCC BAA-908</strain>
    </source>
</reference>
<dbReference type="EMBL" id="FUWG01000016">
    <property type="protein sequence ID" value="SJZ67677.1"/>
    <property type="molecule type" value="Genomic_DNA"/>
</dbReference>
<sequence>MNNFRIILVGLISALGLYLIIYAVLFTVCILSNRNELIKKTDEDSLKSCMIESMQKSMQEEKKLSMKEEIELLKTVIAVNENIKHQKLFQFVLSSLMSILAALAVICIFFVMLLITL</sequence>
<feature type="transmembrane region" description="Helical" evidence="1">
    <location>
        <begin position="6"/>
        <end position="31"/>
    </location>
</feature>
<keyword evidence="1" id="KW-0812">Transmembrane</keyword>
<evidence type="ECO:0000313" key="2">
    <source>
        <dbReference type="EMBL" id="SJZ67677.1"/>
    </source>
</evidence>
<evidence type="ECO:0000256" key="1">
    <source>
        <dbReference type="SAM" id="Phobius"/>
    </source>
</evidence>
<gene>
    <name evidence="2" type="ORF">SAMN02745149_02022</name>
</gene>
<evidence type="ECO:0000313" key="3">
    <source>
        <dbReference type="Proteomes" id="UP000190423"/>
    </source>
</evidence>
<name>A0A1T4MLE0_TREPO</name>